<keyword evidence="3" id="KW-1185">Reference proteome</keyword>
<dbReference type="AlphaFoldDB" id="A0AAV5LMJ9"/>
<accession>A0AAV5LMJ9</accession>
<dbReference type="Proteomes" id="UP001054252">
    <property type="component" value="Unassembled WGS sequence"/>
</dbReference>
<feature type="region of interest" description="Disordered" evidence="1">
    <location>
        <begin position="1"/>
        <end position="20"/>
    </location>
</feature>
<gene>
    <name evidence="2" type="ORF">SLEP1_g46345</name>
</gene>
<evidence type="ECO:0000313" key="2">
    <source>
        <dbReference type="EMBL" id="GKV38432.1"/>
    </source>
</evidence>
<evidence type="ECO:0000313" key="3">
    <source>
        <dbReference type="Proteomes" id="UP001054252"/>
    </source>
</evidence>
<feature type="compositionally biased region" description="Basic residues" evidence="1">
    <location>
        <begin position="7"/>
        <end position="20"/>
    </location>
</feature>
<evidence type="ECO:0000256" key="1">
    <source>
        <dbReference type="SAM" id="MobiDB-lite"/>
    </source>
</evidence>
<protein>
    <submittedName>
        <fullName evidence="2">Uncharacterized protein</fullName>
    </submittedName>
</protein>
<name>A0AAV5LMJ9_9ROSI</name>
<sequence length="87" mass="10449">MHLEILKRRRKLKRAQTARRVPKCSKLSEEEGIMLQRNESQFIKHAIPYSQHHRSRSRNRHFHRPISLSRPAIHLFHTPINDSPILE</sequence>
<dbReference type="EMBL" id="BPVZ01000128">
    <property type="protein sequence ID" value="GKV38432.1"/>
    <property type="molecule type" value="Genomic_DNA"/>
</dbReference>
<proteinExistence type="predicted"/>
<reference evidence="2 3" key="1">
    <citation type="journal article" date="2021" name="Commun. Biol.">
        <title>The genome of Shorea leprosula (Dipterocarpaceae) highlights the ecological relevance of drought in aseasonal tropical rainforests.</title>
        <authorList>
            <person name="Ng K.K.S."/>
            <person name="Kobayashi M.J."/>
            <person name="Fawcett J.A."/>
            <person name="Hatakeyama M."/>
            <person name="Paape T."/>
            <person name="Ng C.H."/>
            <person name="Ang C.C."/>
            <person name="Tnah L.H."/>
            <person name="Lee C.T."/>
            <person name="Nishiyama T."/>
            <person name="Sese J."/>
            <person name="O'Brien M.J."/>
            <person name="Copetti D."/>
            <person name="Mohd Noor M.I."/>
            <person name="Ong R.C."/>
            <person name="Putra M."/>
            <person name="Sireger I.Z."/>
            <person name="Indrioko S."/>
            <person name="Kosugi Y."/>
            <person name="Izuno A."/>
            <person name="Isagi Y."/>
            <person name="Lee S.L."/>
            <person name="Shimizu K.K."/>
        </authorList>
    </citation>
    <scope>NUCLEOTIDE SEQUENCE [LARGE SCALE GENOMIC DNA]</scope>
    <source>
        <strain evidence="2">214</strain>
    </source>
</reference>
<organism evidence="2 3">
    <name type="scientific">Rubroshorea leprosula</name>
    <dbReference type="NCBI Taxonomy" id="152421"/>
    <lineage>
        <taxon>Eukaryota</taxon>
        <taxon>Viridiplantae</taxon>
        <taxon>Streptophyta</taxon>
        <taxon>Embryophyta</taxon>
        <taxon>Tracheophyta</taxon>
        <taxon>Spermatophyta</taxon>
        <taxon>Magnoliopsida</taxon>
        <taxon>eudicotyledons</taxon>
        <taxon>Gunneridae</taxon>
        <taxon>Pentapetalae</taxon>
        <taxon>rosids</taxon>
        <taxon>malvids</taxon>
        <taxon>Malvales</taxon>
        <taxon>Dipterocarpaceae</taxon>
        <taxon>Rubroshorea</taxon>
    </lineage>
</organism>
<comment type="caution">
    <text evidence="2">The sequence shown here is derived from an EMBL/GenBank/DDBJ whole genome shotgun (WGS) entry which is preliminary data.</text>
</comment>